<feature type="region of interest" description="Disordered" evidence="1">
    <location>
        <begin position="49"/>
        <end position="100"/>
    </location>
</feature>
<keyword evidence="2" id="KW-0732">Signal</keyword>
<sequence>MSSIPSSCLSFLLIWVGRLAGRLGRKSTGRAGKGGGSAAVAGDLRCGSGDDHAGAGWSAEQESDGRSDGGSCAHRTDLPEGRASGGRSRRRRGLERPTSGAARAVAGGRLLLVKKNGWLITAHHLLDNGFVL</sequence>
<dbReference type="AlphaFoldDB" id="Q109E8"/>
<protein>
    <submittedName>
        <fullName evidence="3">Uncharacterized protein</fullName>
    </submittedName>
</protein>
<reference evidence="3" key="3">
    <citation type="submission" date="2006-07" db="EMBL/GenBank/DDBJ databases">
        <authorList>
            <person name="Buell R."/>
        </authorList>
    </citation>
    <scope>NUCLEOTIDE SEQUENCE</scope>
</reference>
<gene>
    <name evidence="3" type="ordered locus">LOC_Os10g36984</name>
</gene>
<evidence type="ECO:0000313" key="3">
    <source>
        <dbReference type="EMBL" id="ABG66188.1"/>
    </source>
</evidence>
<proteinExistence type="predicted"/>
<reference evidence="3" key="1">
    <citation type="journal article" date="2003" name="Science">
        <title>In-depth view of structure, activity, and evolution of rice chromosome 10.</title>
        <authorList>
            <consortium name="Rice Chromosome 10 Sequencing Consortium"/>
        </authorList>
    </citation>
    <scope>NUCLEOTIDE SEQUENCE [LARGE SCALE GENOMIC DNA]</scope>
</reference>
<dbReference type="EMBL" id="DP000086">
    <property type="protein sequence ID" value="ABG66188.1"/>
    <property type="molecule type" value="Genomic_DNA"/>
</dbReference>
<name>Q109E8_ORYSJ</name>
<feature type="signal peptide" evidence="2">
    <location>
        <begin position="1"/>
        <end position="20"/>
    </location>
</feature>
<evidence type="ECO:0000256" key="2">
    <source>
        <dbReference type="SAM" id="SignalP"/>
    </source>
</evidence>
<evidence type="ECO:0000256" key="1">
    <source>
        <dbReference type="SAM" id="MobiDB-lite"/>
    </source>
</evidence>
<organism evidence="3">
    <name type="scientific">Oryza sativa subsp. japonica</name>
    <name type="common">Rice</name>
    <dbReference type="NCBI Taxonomy" id="39947"/>
    <lineage>
        <taxon>Eukaryota</taxon>
        <taxon>Viridiplantae</taxon>
        <taxon>Streptophyta</taxon>
        <taxon>Embryophyta</taxon>
        <taxon>Tracheophyta</taxon>
        <taxon>Spermatophyta</taxon>
        <taxon>Magnoliopsida</taxon>
        <taxon>Liliopsida</taxon>
        <taxon>Poales</taxon>
        <taxon>Poaceae</taxon>
        <taxon>BOP clade</taxon>
        <taxon>Oryzoideae</taxon>
        <taxon>Oryzeae</taxon>
        <taxon>Oryzinae</taxon>
        <taxon>Oryza</taxon>
        <taxon>Oryza sativa</taxon>
    </lineage>
</organism>
<feature type="chain" id="PRO_5004179666" evidence="2">
    <location>
        <begin position="21"/>
        <end position="132"/>
    </location>
</feature>
<reference evidence="3" key="2">
    <citation type="submission" date="2003-05" db="EMBL/GenBank/DDBJ databases">
        <authorList>
            <person name="Buell C.R."/>
            <person name="Wing R.A."/>
            <person name="McCombie W.R."/>
            <person name="Messing J."/>
            <person name="Yuan Q."/>
            <person name="Ouyang S."/>
        </authorList>
    </citation>
    <scope>NUCLEOTIDE SEQUENCE</scope>
</reference>
<accession>Q109E8</accession>